<evidence type="ECO:0000259" key="3">
    <source>
        <dbReference type="Pfam" id="PF12770"/>
    </source>
</evidence>
<dbReference type="PROSITE" id="PS50005">
    <property type="entry name" value="TPR"/>
    <property type="match status" value="10"/>
</dbReference>
<feature type="repeat" description="TPR" evidence="1">
    <location>
        <begin position="122"/>
        <end position="155"/>
    </location>
</feature>
<feature type="chain" id="PRO_5043594559" description="CHAT domain-containing protein" evidence="2">
    <location>
        <begin position="25"/>
        <end position="1066"/>
    </location>
</feature>
<dbReference type="Pfam" id="PF13424">
    <property type="entry name" value="TPR_12"/>
    <property type="match status" value="6"/>
</dbReference>
<evidence type="ECO:0000313" key="5">
    <source>
        <dbReference type="Proteomes" id="UP001159428"/>
    </source>
</evidence>
<comment type="caution">
    <text evidence="4">The sequence shown here is derived from an EMBL/GenBank/DDBJ whole genome shotgun (WGS) entry which is preliminary data.</text>
</comment>
<reference evidence="4 5" key="1">
    <citation type="submission" date="2022-05" db="EMBL/GenBank/DDBJ databases">
        <authorList>
            <consortium name="Genoscope - CEA"/>
            <person name="William W."/>
        </authorList>
    </citation>
    <scope>NUCLEOTIDE SEQUENCE [LARGE SCALE GENOMIC DNA]</scope>
</reference>
<dbReference type="PANTHER" id="PTHR10098">
    <property type="entry name" value="RAPSYN-RELATED"/>
    <property type="match status" value="1"/>
</dbReference>
<dbReference type="PANTHER" id="PTHR10098:SF108">
    <property type="entry name" value="TETRATRICOPEPTIDE REPEAT PROTEIN 28"/>
    <property type="match status" value="1"/>
</dbReference>
<name>A0AAU9WAU9_9CNID</name>
<feature type="repeat" description="TPR" evidence="1">
    <location>
        <begin position="282"/>
        <end position="315"/>
    </location>
</feature>
<dbReference type="InterPro" id="IPR024983">
    <property type="entry name" value="CHAT_dom"/>
</dbReference>
<dbReference type="Pfam" id="PF12770">
    <property type="entry name" value="CHAT"/>
    <property type="match status" value="1"/>
</dbReference>
<accession>A0AAU9WAU9</accession>
<feature type="repeat" description="TPR" evidence="1">
    <location>
        <begin position="242"/>
        <end position="275"/>
    </location>
</feature>
<feature type="signal peptide" evidence="2">
    <location>
        <begin position="1"/>
        <end position="24"/>
    </location>
</feature>
<feature type="repeat" description="TPR" evidence="1">
    <location>
        <begin position="162"/>
        <end position="195"/>
    </location>
</feature>
<evidence type="ECO:0000256" key="2">
    <source>
        <dbReference type="SAM" id="SignalP"/>
    </source>
</evidence>
<feature type="repeat" description="TPR" evidence="1">
    <location>
        <begin position="362"/>
        <end position="395"/>
    </location>
</feature>
<dbReference type="AlphaFoldDB" id="A0AAU9WAU9"/>
<keyword evidence="2" id="KW-0732">Signal</keyword>
<evidence type="ECO:0000256" key="1">
    <source>
        <dbReference type="PROSITE-ProRule" id="PRU00339"/>
    </source>
</evidence>
<feature type="repeat" description="TPR" evidence="1">
    <location>
        <begin position="442"/>
        <end position="475"/>
    </location>
</feature>
<feature type="repeat" description="TPR" evidence="1">
    <location>
        <begin position="202"/>
        <end position="235"/>
    </location>
</feature>
<sequence>MTPFMSIALLVALFLLNSDRIQKAIKICSECLIFLTCTDQNSKDQFDSALLQFYSDIYTILFSAYRHISDYISAERYGRKLFDLHREYGIMLYKLGESLKAKEYFEKALVITIEIGDRGGEASCYGNLGTVFLSVGQYDKAEEYLQKALVITTEIGDRGGEATNYGNLGTVFKSLGQYDKAEKYLQKALVITTEIGDRKGEATNYGNLGTVFKSHGQYDKAEEYIQKALVITTEIGDRGGEATNYGNLGTVFKSLGQYDKAEEYLQKALVITTEIGDREGEATNYGNLGTVFLSVGQYDKAEEYLQKALVIRTEIGDREGETTNYGNLGTVFLSVGQYDKAEEYLQKALVITTEIGDRKGEATNYGNLGIVFESLGQYDKAEEYLQKALVITTEIGDRQKEASCYGNLGTVFKSLGQYDKAEEYLQKALVITTEIGDRVGEATNYGDLGTVFKSLGQYDKAEEYLQKALVIKTEIGDRKGEATNYGNLGTVFESLGQYDKAEEYIQKSLVITTEIGDREGEATNYGNLGSVFRTVGDFEASEVCLEKALFISRDIRDGRKEFEILGSYAVLYLYQYKIKDSLSCLHLCIEKYEELRYFLGANDQFKTSFLEDTGIFPYKLLCTLLCDTGNARDAIYVEELGRARGLSDLMAEKYSVETHISANPQSWFGIENILRKKKNCTCLYISYFQNRLHLWILKTSGVLHYRRVSPEENLVQAGLPKDLSLSQFLDDSFRSLGNLPTKDCEDRSLNTIKLQPLSPAQKSSARLRLVEEDEAEDEDEKVISSLYLCYKMFIAPVYDLLDEPEVIIVPDRRLYKVPFAALSEREGAQYLSETHKIRIIPSLTTLKIIQDSPEDYHSNTGALVIGNPKVDGLQPLPGARKEAEMVGRLVGVPPLVEKKATKQAVLERISSVSLIHFAAHGNAERGEIALSPIPTPNIQNAIPPKEAYILTMADISRVKVRAKLVVLSCCHSGSGEIRAEGVIGIARAFLGSGARSVLVALWAIPDSATEKLMSRFYQHLIEGESASESLHQAMKWMRKNGLNQISEWASFTLIGDDVRLEFDKQR</sequence>
<feature type="domain" description="CHAT" evidence="3">
    <location>
        <begin position="790"/>
        <end position="1056"/>
    </location>
</feature>
<dbReference type="SMART" id="SM00028">
    <property type="entry name" value="TPR"/>
    <property type="match status" value="13"/>
</dbReference>
<feature type="repeat" description="TPR" evidence="1">
    <location>
        <begin position="402"/>
        <end position="435"/>
    </location>
</feature>
<evidence type="ECO:0000313" key="4">
    <source>
        <dbReference type="EMBL" id="CAH3108245.1"/>
    </source>
</evidence>
<dbReference type="SUPFAM" id="SSF48452">
    <property type="entry name" value="TPR-like"/>
    <property type="match status" value="3"/>
</dbReference>
<dbReference type="Gene3D" id="1.25.40.10">
    <property type="entry name" value="Tetratricopeptide repeat domain"/>
    <property type="match status" value="4"/>
</dbReference>
<dbReference type="Proteomes" id="UP001159428">
    <property type="component" value="Unassembled WGS sequence"/>
</dbReference>
<protein>
    <recommendedName>
        <fullName evidence="3">CHAT domain-containing protein</fullName>
    </recommendedName>
</protein>
<dbReference type="InterPro" id="IPR011990">
    <property type="entry name" value="TPR-like_helical_dom_sf"/>
</dbReference>
<proteinExistence type="predicted"/>
<feature type="repeat" description="TPR" evidence="1">
    <location>
        <begin position="322"/>
        <end position="355"/>
    </location>
</feature>
<keyword evidence="1" id="KW-0802">TPR repeat</keyword>
<dbReference type="EMBL" id="CALNXJ010000011">
    <property type="protein sequence ID" value="CAH3108245.1"/>
    <property type="molecule type" value="Genomic_DNA"/>
</dbReference>
<dbReference type="PROSITE" id="PS50293">
    <property type="entry name" value="TPR_REGION"/>
    <property type="match status" value="5"/>
</dbReference>
<dbReference type="InterPro" id="IPR019734">
    <property type="entry name" value="TPR_rpt"/>
</dbReference>
<keyword evidence="5" id="KW-1185">Reference proteome</keyword>
<feature type="repeat" description="TPR" evidence="1">
    <location>
        <begin position="482"/>
        <end position="515"/>
    </location>
</feature>
<gene>
    <name evidence="4" type="ORF">PMEA_00002449</name>
</gene>
<organism evidence="4 5">
    <name type="scientific">Pocillopora meandrina</name>
    <dbReference type="NCBI Taxonomy" id="46732"/>
    <lineage>
        <taxon>Eukaryota</taxon>
        <taxon>Metazoa</taxon>
        <taxon>Cnidaria</taxon>
        <taxon>Anthozoa</taxon>
        <taxon>Hexacorallia</taxon>
        <taxon>Scleractinia</taxon>
        <taxon>Astrocoeniina</taxon>
        <taxon>Pocilloporidae</taxon>
        <taxon>Pocillopora</taxon>
    </lineage>
</organism>